<dbReference type="RefSeq" id="XP_051073150.1">
    <property type="nucleotide sequence ID" value="XM_051210184.1"/>
</dbReference>
<reference evidence="9" key="3">
    <citation type="submission" date="2021-06" db="EMBL/GenBank/DDBJ databases">
        <title>Chromosome-level genome assembly for S. haematobium.</title>
        <authorList>
            <person name="Stroehlein A.J."/>
        </authorList>
    </citation>
    <scope>NUCLEOTIDE SEQUENCE</scope>
</reference>
<evidence type="ECO:0000313" key="10">
    <source>
        <dbReference type="EMBL" id="KGB40672.1"/>
    </source>
</evidence>
<evidence type="ECO:0000256" key="7">
    <source>
        <dbReference type="ARBA" id="ARBA00023180"/>
    </source>
</evidence>
<comment type="catalytic activity">
    <reaction evidence="8">
        <text>alpha-D-glucosaminyl-[heparan sulfate](n) + 3'-phosphoadenylyl sulfate = 6-sulfo-alpha-D-glucosaminyl-[heparan sulfate](n) + adenosine 3',5'-bisphosphate + H(+)</text>
        <dbReference type="Rhea" id="RHEA:56604"/>
        <dbReference type="Rhea" id="RHEA-COMP:9830"/>
        <dbReference type="Rhea" id="RHEA-COMP:14621"/>
        <dbReference type="ChEBI" id="CHEBI:15378"/>
        <dbReference type="ChEBI" id="CHEBI:58339"/>
        <dbReference type="ChEBI" id="CHEBI:58343"/>
        <dbReference type="ChEBI" id="CHEBI:58388"/>
        <dbReference type="ChEBI" id="CHEBI:140604"/>
    </reaction>
</comment>
<evidence type="ECO:0000256" key="4">
    <source>
        <dbReference type="ARBA" id="ARBA00022692"/>
    </source>
</evidence>
<dbReference type="EMBL" id="AMPZ03000001">
    <property type="protein sequence ID" value="KAH9593924.1"/>
    <property type="molecule type" value="Genomic_DNA"/>
</dbReference>
<evidence type="ECO:0000256" key="1">
    <source>
        <dbReference type="ARBA" id="ARBA00004167"/>
    </source>
</evidence>
<evidence type="ECO:0000256" key="6">
    <source>
        <dbReference type="ARBA" id="ARBA00023136"/>
    </source>
</evidence>
<name>A0A095A1J7_SCHHA</name>
<dbReference type="InterPro" id="IPR027417">
    <property type="entry name" value="P-loop_NTPase"/>
</dbReference>
<keyword evidence="6 8" id="KW-0472">Membrane</keyword>
<keyword evidence="11" id="KW-1185">Reference proteome</keyword>
<proteinExistence type="inferred from homology"/>
<dbReference type="SUPFAM" id="SSF52540">
    <property type="entry name" value="P-loop containing nucleoside triphosphate hydrolases"/>
    <property type="match status" value="1"/>
</dbReference>
<feature type="transmembrane region" description="Helical" evidence="8">
    <location>
        <begin position="7"/>
        <end position="26"/>
    </location>
</feature>
<organism evidence="10">
    <name type="scientific">Schistosoma haematobium</name>
    <name type="common">Blood fluke</name>
    <dbReference type="NCBI Taxonomy" id="6185"/>
    <lineage>
        <taxon>Eukaryota</taxon>
        <taxon>Metazoa</taxon>
        <taxon>Spiralia</taxon>
        <taxon>Lophotrochozoa</taxon>
        <taxon>Platyhelminthes</taxon>
        <taxon>Trematoda</taxon>
        <taxon>Digenea</taxon>
        <taxon>Strigeidida</taxon>
        <taxon>Schistosomatoidea</taxon>
        <taxon>Schistosomatidae</taxon>
        <taxon>Schistosoma</taxon>
    </lineage>
</organism>
<reference evidence="9" key="2">
    <citation type="journal article" date="2019" name="Gigascience">
        <title>High-quality Schistosoma haematobium genome achieved by single-molecule and long-range sequencing.</title>
        <authorList>
            <person name="Stroehlein A.J."/>
            <person name="Korhonen P.K."/>
            <person name="Chong T.M."/>
            <person name="Lim Y.L."/>
            <person name="Chan K.G."/>
            <person name="Webster B."/>
            <person name="Rollinson D."/>
            <person name="Brindley P.J."/>
            <person name="Gasser R.B."/>
            <person name="Young N.D."/>
        </authorList>
    </citation>
    <scope>NUCLEOTIDE SEQUENCE</scope>
</reference>
<dbReference type="EC" id="2.8.2.-" evidence="8"/>
<evidence type="ECO:0000256" key="8">
    <source>
        <dbReference type="RuleBase" id="RU364122"/>
    </source>
</evidence>
<dbReference type="OrthoDB" id="406981at2759"/>
<dbReference type="AlphaFoldDB" id="A0A095A1J7"/>
<comment type="function">
    <text evidence="8">6-O-sulfation enzyme which catalyzes the transfer of sulfate from 3'-phosphoadenosine 5'-phosphosulfate (PAPS) to position 6 of the N-sulfoglucosamine residue (GlcNS) of heparan sulfate.</text>
</comment>
<dbReference type="CTD" id="791107"/>
<dbReference type="PANTHER" id="PTHR12812:SF0">
    <property type="entry name" value="HEPARAN-SULFATE 6-O-SULFOTRANSFERASE"/>
    <property type="match status" value="1"/>
</dbReference>
<dbReference type="EMBL" id="KL251542">
    <property type="protein sequence ID" value="KGB40672.1"/>
    <property type="molecule type" value="Genomic_DNA"/>
</dbReference>
<dbReference type="Gene3D" id="3.40.50.300">
    <property type="entry name" value="P-loop containing nucleotide triphosphate hydrolases"/>
    <property type="match status" value="1"/>
</dbReference>
<dbReference type="Pfam" id="PF03567">
    <property type="entry name" value="Sulfotransfer_2"/>
    <property type="match status" value="1"/>
</dbReference>
<comment type="similarity">
    <text evidence="2 8">Belongs to the sulfotransferase 6 family.</text>
</comment>
<dbReference type="InterPro" id="IPR010635">
    <property type="entry name" value="Heparan_SO4-6-sulfoTrfase"/>
</dbReference>
<keyword evidence="5 8" id="KW-1133">Transmembrane helix</keyword>
<keyword evidence="8" id="KW-0735">Signal-anchor</keyword>
<evidence type="ECO:0000313" key="11">
    <source>
        <dbReference type="Proteomes" id="UP000471633"/>
    </source>
</evidence>
<dbReference type="GO" id="GO:0016020">
    <property type="term" value="C:membrane"/>
    <property type="evidence" value="ECO:0007669"/>
    <property type="project" value="UniProtKB-SubCell"/>
</dbReference>
<dbReference type="GeneID" id="24596345"/>
<evidence type="ECO:0000256" key="2">
    <source>
        <dbReference type="ARBA" id="ARBA00010109"/>
    </source>
</evidence>
<comment type="subcellular location">
    <subcellularLocation>
        <location evidence="1">Membrane</location>
        <topology evidence="1">Single-pass membrane protein</topology>
    </subcellularLocation>
    <subcellularLocation>
        <location evidence="8">Membrane</location>
        <topology evidence="8">Single-pass type II membrane protein</topology>
    </subcellularLocation>
</comment>
<keyword evidence="4 8" id="KW-0812">Transmembrane</keyword>
<dbReference type="Proteomes" id="UP000471633">
    <property type="component" value="Unassembled WGS sequence"/>
</dbReference>
<protein>
    <recommendedName>
        <fullName evidence="8">Heparan-sulfate 6-O-sulfotransferase</fullName>
        <ecNumber evidence="8">2.8.2.-</ecNumber>
    </recommendedName>
</protein>
<keyword evidence="3 8" id="KW-0808">Transferase</keyword>
<dbReference type="STRING" id="6185.A0A095A1J7"/>
<gene>
    <name evidence="9" type="primary">HS6ST1B</name>
    <name evidence="9" type="ORF">MS3_00002589</name>
    <name evidence="10" type="ORF">MS3_09149</name>
</gene>
<accession>A0A095A1J7</accession>
<reference evidence="9" key="4">
    <citation type="journal article" date="2022" name="PLoS Pathog.">
        <title>Chromosome-level genome of Schistosoma haematobium underpins genome-wide explorations of molecular variation.</title>
        <authorList>
            <person name="Stroehlein A.J."/>
            <person name="Korhonen P.K."/>
            <person name="Lee V.V."/>
            <person name="Ralph S.A."/>
            <person name="Mentink-Kane M."/>
            <person name="You H."/>
            <person name="McManus D.P."/>
            <person name="Tchuente L.T."/>
            <person name="Stothard J.R."/>
            <person name="Kaur P."/>
            <person name="Dudchenko O."/>
            <person name="Aiden E.L."/>
            <person name="Yang B."/>
            <person name="Yang H."/>
            <person name="Emery A.M."/>
            <person name="Webster B.L."/>
            <person name="Brindley P.J."/>
            <person name="Rollinson D."/>
            <person name="Chang B.C.H."/>
            <person name="Gasser R.B."/>
            <person name="Young N.D."/>
        </authorList>
    </citation>
    <scope>NUCLEOTIDE SEQUENCE</scope>
</reference>
<dbReference type="PANTHER" id="PTHR12812">
    <property type="entry name" value="HEPARAN SULFATE 6-O-SULFOTRANSFERASE 3"/>
    <property type="match status" value="1"/>
</dbReference>
<evidence type="ECO:0000313" key="9">
    <source>
        <dbReference type="EMBL" id="KAH9593924.1"/>
    </source>
</evidence>
<dbReference type="GO" id="GO:0017095">
    <property type="term" value="F:heparan sulfate 6-sulfotransferase activity"/>
    <property type="evidence" value="ECO:0007669"/>
    <property type="project" value="TreeGrafter"/>
</dbReference>
<reference evidence="10" key="1">
    <citation type="journal article" date="2012" name="Nat. Genet.">
        <title>Whole-genome sequence of Schistosoma haematobium.</title>
        <authorList>
            <person name="Young N.D."/>
            <person name="Jex A.R."/>
            <person name="Li B."/>
            <person name="Liu S."/>
            <person name="Yang L."/>
            <person name="Xiong Z."/>
            <person name="Li Y."/>
            <person name="Cantacessi C."/>
            <person name="Hall R.S."/>
            <person name="Xu X."/>
            <person name="Chen F."/>
            <person name="Wu X."/>
            <person name="Zerlotini A."/>
            <person name="Oliveira G."/>
            <person name="Hofmann A."/>
            <person name="Zhang G."/>
            <person name="Fang X."/>
            <person name="Kang Y."/>
            <person name="Campbell B.E."/>
            <person name="Loukas A."/>
            <person name="Ranganathan S."/>
            <person name="Rollinson D."/>
            <person name="Rinaldi G."/>
            <person name="Brindley P.J."/>
            <person name="Yang H."/>
            <person name="Wang J."/>
            <person name="Wang J."/>
            <person name="Gasser R.B."/>
        </authorList>
    </citation>
    <scope>NUCLEOTIDE SEQUENCE [LARGE SCALE GENOMIC DNA]</scope>
</reference>
<dbReference type="KEGG" id="shx:MS3_00002589"/>
<evidence type="ECO:0000256" key="3">
    <source>
        <dbReference type="ARBA" id="ARBA00022679"/>
    </source>
</evidence>
<evidence type="ECO:0000256" key="5">
    <source>
        <dbReference type="ARBA" id="ARBA00022989"/>
    </source>
</evidence>
<dbReference type="InterPro" id="IPR005331">
    <property type="entry name" value="Sulfotransferase"/>
</dbReference>
<sequence length="465" mass="54443">MKEDKLFCICGLIVGIVLLFYVLSPYSPTCLLRSCIHNQNDRTGFLYAVPTTKTTKHLMTYTRDNSSNVSVLVFIHIQKTAGTLLERRLVKDGLVGKTCYCFVRRRCNCKTPSGDTWLVSRYSTGWVCGLHADLTELTECIDSKLNKVDHHIIKRRYIYFTLLRDPVDRFISEWQHIRRGATWHSATLRCNKQYPPLEHYKPCYFNEEIVENIPSNVSIKSVIDCPYNLASNRQTRMLANLSSLGCYKHLTKWSQPLNVAVLTHIPRVSLALLNSAKHNLVSIISCYGLSEYLIYSQYILQKCLHITFKRSFIEFNKISFMKQRLLFTHATIIRSNLNQSTLREIQDVNRLDIFLYNFAKQLFVYRLVNYLLFDSNIPLHFRRPLHTIWHNRPRSKSYIYLSYLLFSNPIINYHDANISSNAFSYRFNLFLTNLFIRKGSIPVSESILTSENKKWSDRLSYDFKI</sequence>
<keyword evidence="7" id="KW-0325">Glycoprotein</keyword>